<keyword evidence="2" id="KW-1185">Reference proteome</keyword>
<protein>
    <submittedName>
        <fullName evidence="1">Uncharacterized protein</fullName>
    </submittedName>
</protein>
<organism evidence="1 2">
    <name type="scientific">Simplicispira suum</name>
    <dbReference type="NCBI Taxonomy" id="2109915"/>
    <lineage>
        <taxon>Bacteria</taxon>
        <taxon>Pseudomonadati</taxon>
        <taxon>Pseudomonadota</taxon>
        <taxon>Betaproteobacteria</taxon>
        <taxon>Burkholderiales</taxon>
        <taxon>Comamonadaceae</taxon>
        <taxon>Simplicispira</taxon>
    </lineage>
</organism>
<geneLocation type="plasmid" evidence="1 2">
    <name>unnamed1</name>
</geneLocation>
<evidence type="ECO:0000313" key="2">
    <source>
        <dbReference type="Proteomes" id="UP000239326"/>
    </source>
</evidence>
<dbReference type="EMBL" id="CP027670">
    <property type="protein sequence ID" value="AVO43493.1"/>
    <property type="molecule type" value="Genomic_DNA"/>
</dbReference>
<proteinExistence type="predicted"/>
<name>A0A2S0N6A5_9BURK</name>
<gene>
    <name evidence="1" type="ORF">C6571_18900</name>
</gene>
<dbReference type="Proteomes" id="UP000239326">
    <property type="component" value="Plasmid unnamed1"/>
</dbReference>
<dbReference type="OrthoDB" id="9792687at2"/>
<sequence length="227" mass="24510">MNHHLDSIDQEMLRISIEMRDTLEGPRMGDFVLFPNGELERFSYDWGNDIQTSPGGSFFLGKAGHASLSCGGLHPPVSKQSLEITSAALPGAFWFFHHGTAGAGRGVECEAPCRVYKSSAAYQGYLGKDFRSAVNDRLKALLHAQFEPSESNQCVVNASAFHSMLGHVADGTRVKFQSGDELTVRSAIRGWKLVDEKSGKCMGPFDGAMELTAAIVRHDAASACVAA</sequence>
<dbReference type="AlphaFoldDB" id="A0A2S0N6A5"/>
<dbReference type="RefSeq" id="WP_013516266.1">
    <property type="nucleotide sequence ID" value="NZ_CP027670.1"/>
</dbReference>
<dbReference type="KEGG" id="simp:C6571_18900"/>
<accession>A0A2S0N6A5</accession>
<reference evidence="1 2" key="1">
    <citation type="submission" date="2018-03" db="EMBL/GenBank/DDBJ databases">
        <title>Genome sequencing of Simplicispira sp.</title>
        <authorList>
            <person name="Kim S.-J."/>
            <person name="Heo J."/>
            <person name="Kwon S.-W."/>
        </authorList>
    </citation>
    <scope>NUCLEOTIDE SEQUENCE [LARGE SCALE GENOMIC DNA]</scope>
    <source>
        <strain evidence="1 2">SC1-8</strain>
        <plasmid evidence="1 2">unnamed1</plasmid>
    </source>
</reference>
<keyword evidence="1" id="KW-0614">Plasmid</keyword>
<evidence type="ECO:0000313" key="1">
    <source>
        <dbReference type="EMBL" id="AVO43493.1"/>
    </source>
</evidence>